<evidence type="ECO:0000313" key="2">
    <source>
        <dbReference type="Proteomes" id="UP001178507"/>
    </source>
</evidence>
<protein>
    <submittedName>
        <fullName evidence="1">Uncharacterized protein</fullName>
    </submittedName>
</protein>
<dbReference type="AlphaFoldDB" id="A0AA36N6J2"/>
<organism evidence="1 2">
    <name type="scientific">Effrenium voratum</name>
    <dbReference type="NCBI Taxonomy" id="2562239"/>
    <lineage>
        <taxon>Eukaryota</taxon>
        <taxon>Sar</taxon>
        <taxon>Alveolata</taxon>
        <taxon>Dinophyceae</taxon>
        <taxon>Suessiales</taxon>
        <taxon>Symbiodiniaceae</taxon>
        <taxon>Effrenium</taxon>
    </lineage>
</organism>
<name>A0AA36N6J2_9DINO</name>
<dbReference type="Proteomes" id="UP001178507">
    <property type="component" value="Unassembled WGS sequence"/>
</dbReference>
<sequence>MPSMASTATVRLATASCSKVWKSWAGGSSRDLQTMRSRRQFLAIFRCLNPSGHGTLARGDWNILQQVKQDVEQSLIECVQYLLRVSDHSWTTAWSKLDLECEDQLDRSTWQAALTRLGYHGPADVVFRYATSSSETLMTWEKFSKLEKWVTQPFDDAK</sequence>
<comment type="caution">
    <text evidence="1">The sequence shown here is derived from an EMBL/GenBank/DDBJ whole genome shotgun (WGS) entry which is preliminary data.</text>
</comment>
<proteinExistence type="predicted"/>
<gene>
    <name evidence="1" type="ORF">EVOR1521_LOCUS24012</name>
</gene>
<evidence type="ECO:0000313" key="1">
    <source>
        <dbReference type="EMBL" id="CAJ1400715.1"/>
    </source>
</evidence>
<accession>A0AA36N6J2</accession>
<keyword evidence="2" id="KW-1185">Reference proteome</keyword>
<reference evidence="1" key="1">
    <citation type="submission" date="2023-08" db="EMBL/GenBank/DDBJ databases">
        <authorList>
            <person name="Chen Y."/>
            <person name="Shah S."/>
            <person name="Dougan E. K."/>
            <person name="Thang M."/>
            <person name="Chan C."/>
        </authorList>
    </citation>
    <scope>NUCLEOTIDE SEQUENCE</scope>
</reference>
<dbReference type="EMBL" id="CAUJNA010003382">
    <property type="protein sequence ID" value="CAJ1400715.1"/>
    <property type="molecule type" value="Genomic_DNA"/>
</dbReference>